<dbReference type="PANTHER" id="PTHR32444:SF63">
    <property type="entry name" value="G-TYPE LECTIN S-RECEPTOR-LIKE SERINE_THREONINE-PROTEIN KINASE RKS1"/>
    <property type="match status" value="1"/>
</dbReference>
<evidence type="ECO:0000256" key="2">
    <source>
        <dbReference type="ARBA" id="ARBA00023157"/>
    </source>
</evidence>
<dbReference type="GO" id="GO:0048544">
    <property type="term" value="P:recognition of pollen"/>
    <property type="evidence" value="ECO:0007669"/>
    <property type="project" value="InterPro"/>
</dbReference>
<accession>A0A1R3H3Q5</accession>
<reference evidence="8" key="1">
    <citation type="submission" date="2013-09" db="EMBL/GenBank/DDBJ databases">
        <title>Corchorus olitorius genome sequencing.</title>
        <authorList>
            <person name="Alam M."/>
            <person name="Haque M.S."/>
            <person name="Islam M.S."/>
            <person name="Emdad E.M."/>
            <person name="Islam M.M."/>
            <person name="Ahmed B."/>
            <person name="Halim A."/>
            <person name="Hossen Q.M.M."/>
            <person name="Hossain M.Z."/>
            <person name="Ahmed R."/>
            <person name="Khan M.M."/>
            <person name="Islam R."/>
            <person name="Rashid M.M."/>
            <person name="Khan S.A."/>
            <person name="Rahman M.S."/>
            <person name="Alam M."/>
            <person name="Yahiya A.S."/>
            <person name="Khan M.S."/>
            <person name="Azam M.S."/>
            <person name="Haque T."/>
            <person name="Lashkar M.Z.H."/>
            <person name="Akhand A.I."/>
            <person name="Morshed G."/>
            <person name="Roy S."/>
            <person name="Uddin K.S."/>
            <person name="Rabeya T."/>
            <person name="Hossain A.S."/>
            <person name="Chowdhury A."/>
            <person name="Snigdha A.R."/>
            <person name="Mortoza M.S."/>
            <person name="Matin S.A."/>
            <person name="Hoque S.M.E."/>
            <person name="Islam M.K."/>
            <person name="Roy D.K."/>
            <person name="Haider R."/>
            <person name="Moosa M.M."/>
            <person name="Elias S.M."/>
            <person name="Hasan A.M."/>
            <person name="Jahan S."/>
            <person name="Shafiuddin M."/>
            <person name="Mahmood N."/>
            <person name="Shommy N.S."/>
        </authorList>
    </citation>
    <scope>NUCLEOTIDE SEQUENCE [LARGE SCALE GENOMIC DNA]</scope>
    <source>
        <strain evidence="8">cv. O-4</strain>
    </source>
</reference>
<evidence type="ECO:0000256" key="4">
    <source>
        <dbReference type="SAM" id="Phobius"/>
    </source>
</evidence>
<feature type="domain" description="Bulb-type lectin" evidence="5">
    <location>
        <begin position="1"/>
        <end position="77"/>
    </location>
</feature>
<dbReference type="CDD" id="cd01098">
    <property type="entry name" value="PAN_AP_plant"/>
    <property type="match status" value="1"/>
</dbReference>
<dbReference type="Pfam" id="PF01453">
    <property type="entry name" value="B_lectin"/>
    <property type="match status" value="1"/>
</dbReference>
<dbReference type="SUPFAM" id="SSF56112">
    <property type="entry name" value="Protein kinase-like (PK-like)"/>
    <property type="match status" value="1"/>
</dbReference>
<dbReference type="OrthoDB" id="1933550at2759"/>
<dbReference type="PROSITE" id="PS50927">
    <property type="entry name" value="BULB_LECTIN"/>
    <property type="match status" value="1"/>
</dbReference>
<organism evidence="7 8">
    <name type="scientific">Corchorus olitorius</name>
    <dbReference type="NCBI Taxonomy" id="93759"/>
    <lineage>
        <taxon>Eukaryota</taxon>
        <taxon>Viridiplantae</taxon>
        <taxon>Streptophyta</taxon>
        <taxon>Embryophyta</taxon>
        <taxon>Tracheophyta</taxon>
        <taxon>Spermatophyta</taxon>
        <taxon>Magnoliopsida</taxon>
        <taxon>eudicotyledons</taxon>
        <taxon>Gunneridae</taxon>
        <taxon>Pentapetalae</taxon>
        <taxon>rosids</taxon>
        <taxon>malvids</taxon>
        <taxon>Malvales</taxon>
        <taxon>Malvaceae</taxon>
        <taxon>Grewioideae</taxon>
        <taxon>Apeibeae</taxon>
        <taxon>Corchorus</taxon>
    </lineage>
</organism>
<dbReference type="AlphaFoldDB" id="A0A1R3H3Q5"/>
<evidence type="ECO:0000259" key="5">
    <source>
        <dbReference type="PROSITE" id="PS50927"/>
    </source>
</evidence>
<dbReference type="Gene3D" id="2.90.10.10">
    <property type="entry name" value="Bulb-type lectin domain"/>
    <property type="match status" value="1"/>
</dbReference>
<keyword evidence="4" id="KW-1133">Transmembrane helix</keyword>
<dbReference type="SMART" id="SM00473">
    <property type="entry name" value="PAN_AP"/>
    <property type="match status" value="1"/>
</dbReference>
<keyword evidence="1" id="KW-0732">Signal</keyword>
<proteinExistence type="predicted"/>
<dbReference type="Gene3D" id="3.30.200.20">
    <property type="entry name" value="Phosphorylase Kinase, domain 1"/>
    <property type="match status" value="1"/>
</dbReference>
<dbReference type="PANTHER" id="PTHR32444">
    <property type="entry name" value="BULB-TYPE LECTIN DOMAIN-CONTAINING PROTEIN"/>
    <property type="match status" value="1"/>
</dbReference>
<evidence type="ECO:0000256" key="1">
    <source>
        <dbReference type="ARBA" id="ARBA00022729"/>
    </source>
</evidence>
<dbReference type="SUPFAM" id="SSF51110">
    <property type="entry name" value="alpha-D-mannose-specific plant lectins"/>
    <property type="match status" value="1"/>
</dbReference>
<keyword evidence="4" id="KW-0472">Membrane</keyword>
<evidence type="ECO:0000256" key="3">
    <source>
        <dbReference type="ARBA" id="ARBA00023180"/>
    </source>
</evidence>
<dbReference type="Pfam" id="PF08276">
    <property type="entry name" value="PAN_2"/>
    <property type="match status" value="1"/>
</dbReference>
<feature type="domain" description="Apple" evidence="6">
    <location>
        <begin position="272"/>
        <end position="354"/>
    </location>
</feature>
<dbReference type="InterPro" id="IPR000858">
    <property type="entry name" value="S_locus_glycoprot_dom"/>
</dbReference>
<sequence>MTVVWVANRENPINDNSGILSIDNQGNLALFQKNQTLPVWSTNVSINGTRNSLAQLLDSGNLVLVQNDTQKAVLWQSFDYPTNTMLPFMKLGLSLKTGLNRFLTSWKSPNDPGIGNFSYMIDPSGFPQLYLFKGSEPLWRTGTWTGLRWSGVPEMTNTFIFNVSYVNNVDEVSITYGVKSFVITRMVTNETGIQQRFTWSKERQNWFGFWSAPKESCDFYGHCGPNAYCSPDQSDRFECMCFPGFEPKSQQEWDIRDGAGGCVRKGNFSAMCGNGEGFVKLTRAKAPDTSKARLDMSLGLKQCGEKCSRDCSCVAFGSAYYEGNGGNGCLTWHGDMVDARTYTAAGQDLFIRVDADELARYTRKGLLQKKGVLAAIIVSAVVLFLIVFVFSYWLVRKIRRERRRKSKSFYSFARSSSLFEDSINGKDIDESTRGSDLPFFELSLIASATNNFSVDNKLGQGGFGSVYKWIYVA</sequence>
<evidence type="ECO:0000259" key="6">
    <source>
        <dbReference type="PROSITE" id="PS50948"/>
    </source>
</evidence>
<gene>
    <name evidence="7" type="ORF">COLO4_31661</name>
</gene>
<comment type="caution">
    <text evidence="7">The sequence shown here is derived from an EMBL/GenBank/DDBJ whole genome shotgun (WGS) entry which is preliminary data.</text>
</comment>
<dbReference type="CDD" id="cd00028">
    <property type="entry name" value="B_lectin"/>
    <property type="match status" value="1"/>
</dbReference>
<dbReference type="SMART" id="SM00108">
    <property type="entry name" value="B_lectin"/>
    <property type="match status" value="1"/>
</dbReference>
<keyword evidence="3" id="KW-0325">Glycoprotein</keyword>
<dbReference type="EMBL" id="AWUE01020865">
    <property type="protein sequence ID" value="OMO64964.1"/>
    <property type="molecule type" value="Genomic_DNA"/>
</dbReference>
<dbReference type="InterPro" id="IPR036426">
    <property type="entry name" value="Bulb-type_lectin_dom_sf"/>
</dbReference>
<keyword evidence="2" id="KW-1015">Disulfide bond</keyword>
<evidence type="ECO:0000313" key="7">
    <source>
        <dbReference type="EMBL" id="OMO64964.1"/>
    </source>
</evidence>
<keyword evidence="8" id="KW-1185">Reference proteome</keyword>
<feature type="transmembrane region" description="Helical" evidence="4">
    <location>
        <begin position="372"/>
        <end position="395"/>
    </location>
</feature>
<dbReference type="Proteomes" id="UP000187203">
    <property type="component" value="Unassembled WGS sequence"/>
</dbReference>
<dbReference type="InterPro" id="IPR001480">
    <property type="entry name" value="Bulb-type_lectin_dom"/>
</dbReference>
<name>A0A1R3H3Q5_9ROSI</name>
<dbReference type="PROSITE" id="PS50948">
    <property type="entry name" value="PAN"/>
    <property type="match status" value="1"/>
</dbReference>
<dbReference type="STRING" id="93759.A0A1R3H3Q5"/>
<keyword evidence="4" id="KW-0812">Transmembrane</keyword>
<protein>
    <submittedName>
        <fullName evidence="7">S-locus glycoprotein</fullName>
    </submittedName>
</protein>
<dbReference type="Pfam" id="PF00954">
    <property type="entry name" value="S_locus_glycop"/>
    <property type="match status" value="1"/>
</dbReference>
<evidence type="ECO:0000313" key="8">
    <source>
        <dbReference type="Proteomes" id="UP000187203"/>
    </source>
</evidence>
<dbReference type="InterPro" id="IPR003609">
    <property type="entry name" value="Pan_app"/>
</dbReference>
<dbReference type="InterPro" id="IPR011009">
    <property type="entry name" value="Kinase-like_dom_sf"/>
</dbReference>